<reference evidence="4 5" key="1">
    <citation type="submission" date="2018-09" db="EMBL/GenBank/DDBJ databases">
        <title>Genomic investigation of the strawberry pathogen Phytophthora fragariae indicates pathogenicity is determined by transcriptional variation in three key races.</title>
        <authorList>
            <person name="Adams T.M."/>
            <person name="Armitage A.D."/>
            <person name="Sobczyk M.K."/>
            <person name="Bates H.J."/>
            <person name="Dunwell J.M."/>
            <person name="Nellist C.F."/>
            <person name="Harrison R.J."/>
        </authorList>
    </citation>
    <scope>NUCLEOTIDE SEQUENCE [LARGE SCALE GENOMIC DNA]</scope>
    <source>
        <strain evidence="3 4">SCRP249</strain>
        <strain evidence="2 5">SCRP324</strain>
    </source>
</reference>
<keyword evidence="1" id="KW-1133">Transmembrane helix</keyword>
<accession>A0A6A3HV20</accession>
<dbReference type="EMBL" id="QXFU01003775">
    <property type="protein sequence ID" value="KAE8972842.1"/>
    <property type="molecule type" value="Genomic_DNA"/>
</dbReference>
<evidence type="ECO:0000256" key="1">
    <source>
        <dbReference type="SAM" id="Phobius"/>
    </source>
</evidence>
<dbReference type="Proteomes" id="UP000435112">
    <property type="component" value="Unassembled WGS sequence"/>
</dbReference>
<organism evidence="2 5">
    <name type="scientific">Phytophthora rubi</name>
    <dbReference type="NCBI Taxonomy" id="129364"/>
    <lineage>
        <taxon>Eukaryota</taxon>
        <taxon>Sar</taxon>
        <taxon>Stramenopiles</taxon>
        <taxon>Oomycota</taxon>
        <taxon>Peronosporomycetes</taxon>
        <taxon>Peronosporales</taxon>
        <taxon>Peronosporaceae</taxon>
        <taxon>Phytophthora</taxon>
    </lineage>
</organism>
<keyword evidence="1" id="KW-0472">Membrane</keyword>
<keyword evidence="1" id="KW-0812">Transmembrane</keyword>
<evidence type="ECO:0000313" key="4">
    <source>
        <dbReference type="Proteomes" id="UP000429607"/>
    </source>
</evidence>
<dbReference type="AlphaFoldDB" id="A0A6A3HV20"/>
<evidence type="ECO:0000313" key="2">
    <source>
        <dbReference type="EMBL" id="KAE8972842.1"/>
    </source>
</evidence>
<proteinExistence type="predicted"/>
<dbReference type="EMBL" id="QXFV01002361">
    <property type="protein sequence ID" value="KAE8988912.1"/>
    <property type="molecule type" value="Genomic_DNA"/>
</dbReference>
<comment type="caution">
    <text evidence="2">The sequence shown here is derived from an EMBL/GenBank/DDBJ whole genome shotgun (WGS) entry which is preliminary data.</text>
</comment>
<feature type="transmembrane region" description="Helical" evidence="1">
    <location>
        <begin position="6"/>
        <end position="27"/>
    </location>
</feature>
<gene>
    <name evidence="3" type="ORF">PR001_g21909</name>
    <name evidence="2" type="ORF">PR002_g26389</name>
</gene>
<evidence type="ECO:0000313" key="3">
    <source>
        <dbReference type="EMBL" id="KAE8988912.1"/>
    </source>
</evidence>
<name>A0A6A3HV20_9STRA</name>
<sequence length="103" mass="11112">MDAYGGGVLALLVNVLFVAAWTIDFCLHTRRLTAPLLGTVSTGNDHHPDTATRVAEKGFQVCAVCAFENFKDAVFCSTCGECMVTGEAADSSGRNRRKRRGRT</sequence>
<protein>
    <submittedName>
        <fullName evidence="2">Uncharacterized protein</fullName>
    </submittedName>
</protein>
<dbReference type="OrthoDB" id="10317087at2759"/>
<dbReference type="Proteomes" id="UP000429607">
    <property type="component" value="Unassembled WGS sequence"/>
</dbReference>
<evidence type="ECO:0000313" key="5">
    <source>
        <dbReference type="Proteomes" id="UP000435112"/>
    </source>
</evidence>